<dbReference type="EMBL" id="JAHKNI010000007">
    <property type="protein sequence ID" value="MBU3064207.1"/>
    <property type="molecule type" value="Genomic_DNA"/>
</dbReference>
<feature type="compositionally biased region" description="Low complexity" evidence="1">
    <location>
        <begin position="1"/>
        <end position="16"/>
    </location>
</feature>
<evidence type="ECO:0000313" key="2">
    <source>
        <dbReference type="EMBL" id="MBU3064207.1"/>
    </source>
</evidence>
<protein>
    <submittedName>
        <fullName evidence="2">Uncharacterized protein</fullName>
    </submittedName>
</protein>
<dbReference type="RefSeq" id="WP_215919266.1">
    <property type="nucleotide sequence ID" value="NZ_JAHKNI010000007.1"/>
</dbReference>
<accession>A0ABS6B1N0</accession>
<feature type="region of interest" description="Disordered" evidence="1">
    <location>
        <begin position="1"/>
        <end position="25"/>
    </location>
</feature>
<dbReference type="SUPFAM" id="SSF159501">
    <property type="entry name" value="EreA/ChaN-like"/>
    <property type="match status" value="1"/>
</dbReference>
<dbReference type="Proteomes" id="UP000733379">
    <property type="component" value="Unassembled WGS sequence"/>
</dbReference>
<sequence length="114" mass="12350">MGLAARGAARSSSERGQLFTDMEAPEPGSLDALMAASHDGLFATDLRRLSPSDAAIAGTVTRQRYGTYYSDLSPLDAYDAIVHIPRVTAADPDVDALTHAPREVRDVFSRWKSR</sequence>
<evidence type="ECO:0000313" key="3">
    <source>
        <dbReference type="Proteomes" id="UP000733379"/>
    </source>
</evidence>
<proteinExistence type="predicted"/>
<keyword evidence="3" id="KW-1185">Reference proteome</keyword>
<gene>
    <name evidence="2" type="ORF">KO481_22065</name>
</gene>
<dbReference type="Gene3D" id="3.40.1660.10">
    <property type="entry name" value="EreA-like (biosynthetic domain)"/>
    <property type="match status" value="1"/>
</dbReference>
<comment type="caution">
    <text evidence="2">The sequence shown here is derived from an EMBL/GenBank/DDBJ whole genome shotgun (WGS) entry which is preliminary data.</text>
</comment>
<reference evidence="2 3" key="1">
    <citation type="submission" date="2021-06" db="EMBL/GenBank/DDBJ databases">
        <title>Actinomycetes sequencing.</title>
        <authorList>
            <person name="Shan Q."/>
        </authorList>
    </citation>
    <scope>NUCLEOTIDE SEQUENCE [LARGE SCALE GENOMIC DNA]</scope>
    <source>
        <strain evidence="2 3">NEAU-G5</strain>
    </source>
</reference>
<organism evidence="2 3">
    <name type="scientific">Nocardia albiluteola</name>
    <dbReference type="NCBI Taxonomy" id="2842303"/>
    <lineage>
        <taxon>Bacteria</taxon>
        <taxon>Bacillati</taxon>
        <taxon>Actinomycetota</taxon>
        <taxon>Actinomycetes</taxon>
        <taxon>Mycobacteriales</taxon>
        <taxon>Nocardiaceae</taxon>
        <taxon>Nocardia</taxon>
    </lineage>
</organism>
<name>A0ABS6B1N0_9NOCA</name>
<evidence type="ECO:0000256" key="1">
    <source>
        <dbReference type="SAM" id="MobiDB-lite"/>
    </source>
</evidence>